<evidence type="ECO:0000313" key="3">
    <source>
        <dbReference type="Proteomes" id="UP001607302"/>
    </source>
</evidence>
<gene>
    <name evidence="2" type="ORF">V1478_017855</name>
</gene>
<evidence type="ECO:0000313" key="2">
    <source>
        <dbReference type="EMBL" id="KAL2712332.1"/>
    </source>
</evidence>
<organism evidence="2 3">
    <name type="scientific">Vespula squamosa</name>
    <name type="common">Southern yellow jacket</name>
    <name type="synonym">Wasp</name>
    <dbReference type="NCBI Taxonomy" id="30214"/>
    <lineage>
        <taxon>Eukaryota</taxon>
        <taxon>Metazoa</taxon>
        <taxon>Ecdysozoa</taxon>
        <taxon>Arthropoda</taxon>
        <taxon>Hexapoda</taxon>
        <taxon>Insecta</taxon>
        <taxon>Pterygota</taxon>
        <taxon>Neoptera</taxon>
        <taxon>Endopterygota</taxon>
        <taxon>Hymenoptera</taxon>
        <taxon>Apocrita</taxon>
        <taxon>Aculeata</taxon>
        <taxon>Vespoidea</taxon>
        <taxon>Vespidae</taxon>
        <taxon>Vespinae</taxon>
        <taxon>Vespula</taxon>
    </lineage>
</organism>
<accession>A0ABD1ZVW5</accession>
<dbReference type="AlphaFoldDB" id="A0ABD1ZVW5"/>
<dbReference type="Proteomes" id="UP001607302">
    <property type="component" value="Unassembled WGS sequence"/>
</dbReference>
<dbReference type="EMBL" id="JAUDFV010000166">
    <property type="protein sequence ID" value="KAL2712332.1"/>
    <property type="molecule type" value="Genomic_DNA"/>
</dbReference>
<sequence>MPNYSLLLSDKGATETSYKLSAQQLYPMLQGGKGGEGEDEGGGGGGREEEKGITESEDLREIALVNFELSH</sequence>
<proteinExistence type="predicted"/>
<comment type="caution">
    <text evidence="2">The sequence shown here is derived from an EMBL/GenBank/DDBJ whole genome shotgun (WGS) entry which is preliminary data.</text>
</comment>
<keyword evidence="3" id="KW-1185">Reference proteome</keyword>
<name>A0ABD1ZVW5_VESSQ</name>
<protein>
    <submittedName>
        <fullName evidence="2">Uncharacterized protein</fullName>
    </submittedName>
</protein>
<reference evidence="2 3" key="1">
    <citation type="journal article" date="2024" name="Ann. Entomol. Soc. Am.">
        <title>Genomic analyses of the southern and eastern yellowjacket wasps (Hymenoptera: Vespidae) reveal evolutionary signatures of social life.</title>
        <authorList>
            <person name="Catto M.A."/>
            <person name="Caine P.B."/>
            <person name="Orr S.E."/>
            <person name="Hunt B.G."/>
            <person name="Goodisman M.A.D."/>
        </authorList>
    </citation>
    <scope>NUCLEOTIDE SEQUENCE [LARGE SCALE GENOMIC DNA]</scope>
    <source>
        <strain evidence="2">233</strain>
        <tissue evidence="2">Head and thorax</tissue>
    </source>
</reference>
<evidence type="ECO:0000256" key="1">
    <source>
        <dbReference type="SAM" id="MobiDB-lite"/>
    </source>
</evidence>
<feature type="region of interest" description="Disordered" evidence="1">
    <location>
        <begin position="29"/>
        <end position="55"/>
    </location>
</feature>
<feature type="compositionally biased region" description="Basic and acidic residues" evidence="1">
    <location>
        <begin position="46"/>
        <end position="55"/>
    </location>
</feature>